<feature type="domain" description="Poly(A) RNA polymerase mitochondrial-like central palm" evidence="2">
    <location>
        <begin position="252"/>
        <end position="318"/>
    </location>
</feature>
<gene>
    <name evidence="3" type="ORF">LDAN0321_LOCUS8011</name>
</gene>
<proteinExistence type="predicted"/>
<reference evidence="3" key="1">
    <citation type="submission" date="2021-01" db="EMBL/GenBank/DDBJ databases">
        <authorList>
            <person name="Corre E."/>
            <person name="Pelletier E."/>
            <person name="Niang G."/>
            <person name="Scheremetjew M."/>
            <person name="Finn R."/>
            <person name="Kale V."/>
            <person name="Holt S."/>
            <person name="Cochrane G."/>
            <person name="Meng A."/>
            <person name="Brown T."/>
            <person name="Cohen L."/>
        </authorList>
    </citation>
    <scope>NUCLEOTIDE SEQUENCE</scope>
    <source>
        <strain evidence="3">B650</strain>
    </source>
</reference>
<dbReference type="SUPFAM" id="SSF81631">
    <property type="entry name" value="PAP/OAS1 substrate-binding domain"/>
    <property type="match status" value="1"/>
</dbReference>
<organism evidence="3">
    <name type="scientific">Leptocylindrus danicus</name>
    <dbReference type="NCBI Taxonomy" id="163516"/>
    <lineage>
        <taxon>Eukaryota</taxon>
        <taxon>Sar</taxon>
        <taxon>Stramenopiles</taxon>
        <taxon>Ochrophyta</taxon>
        <taxon>Bacillariophyta</taxon>
        <taxon>Coscinodiscophyceae</taxon>
        <taxon>Chaetocerotophycidae</taxon>
        <taxon>Leptocylindrales</taxon>
        <taxon>Leptocylindraceae</taxon>
        <taxon>Leptocylindrus</taxon>
    </lineage>
</organism>
<feature type="compositionally biased region" description="Basic residues" evidence="1">
    <location>
        <begin position="555"/>
        <end position="566"/>
    </location>
</feature>
<evidence type="ECO:0000313" key="3">
    <source>
        <dbReference type="EMBL" id="CAD9572929.1"/>
    </source>
</evidence>
<dbReference type="GO" id="GO:0043634">
    <property type="term" value="P:polyadenylation-dependent ncRNA catabolic process"/>
    <property type="evidence" value="ECO:0007669"/>
    <property type="project" value="TreeGrafter"/>
</dbReference>
<feature type="compositionally biased region" description="Basic and acidic residues" evidence="1">
    <location>
        <begin position="567"/>
        <end position="579"/>
    </location>
</feature>
<dbReference type="PANTHER" id="PTHR23092">
    <property type="entry name" value="POLY(A) RNA POLYMERASE"/>
    <property type="match status" value="1"/>
</dbReference>
<feature type="region of interest" description="Disordered" evidence="1">
    <location>
        <begin position="92"/>
        <end position="112"/>
    </location>
</feature>
<dbReference type="EMBL" id="HBGY01012566">
    <property type="protein sequence ID" value="CAD9572929.1"/>
    <property type="molecule type" value="Transcribed_RNA"/>
</dbReference>
<dbReference type="AlphaFoldDB" id="A0A7S2P2B0"/>
<dbReference type="GO" id="GO:1990817">
    <property type="term" value="F:poly(A) RNA polymerase activity"/>
    <property type="evidence" value="ECO:0007669"/>
    <property type="project" value="InterPro"/>
</dbReference>
<evidence type="ECO:0000259" key="2">
    <source>
        <dbReference type="Pfam" id="PF22600"/>
    </source>
</evidence>
<dbReference type="GO" id="GO:0031499">
    <property type="term" value="C:TRAMP complex"/>
    <property type="evidence" value="ECO:0007669"/>
    <property type="project" value="TreeGrafter"/>
</dbReference>
<dbReference type="InterPro" id="IPR045862">
    <property type="entry name" value="Trf4-like"/>
</dbReference>
<accession>A0A7S2P2B0</accession>
<dbReference type="GO" id="GO:0005730">
    <property type="term" value="C:nucleolus"/>
    <property type="evidence" value="ECO:0007669"/>
    <property type="project" value="TreeGrafter"/>
</dbReference>
<protein>
    <recommendedName>
        <fullName evidence="2">Poly(A) RNA polymerase mitochondrial-like central palm domain-containing protein</fullName>
    </recommendedName>
</protein>
<dbReference type="Gene3D" id="1.10.1410.10">
    <property type="match status" value="1"/>
</dbReference>
<dbReference type="GO" id="GO:0003729">
    <property type="term" value="F:mRNA binding"/>
    <property type="evidence" value="ECO:0007669"/>
    <property type="project" value="TreeGrafter"/>
</dbReference>
<evidence type="ECO:0000256" key="1">
    <source>
        <dbReference type="SAM" id="MobiDB-lite"/>
    </source>
</evidence>
<feature type="region of interest" description="Disordered" evidence="1">
    <location>
        <begin position="474"/>
        <end position="507"/>
    </location>
</feature>
<dbReference type="InterPro" id="IPR054708">
    <property type="entry name" value="MTPAP-like_central"/>
</dbReference>
<dbReference type="GO" id="GO:0031123">
    <property type="term" value="P:RNA 3'-end processing"/>
    <property type="evidence" value="ECO:0007669"/>
    <property type="project" value="TreeGrafter"/>
</dbReference>
<dbReference type="PANTHER" id="PTHR23092:SF15">
    <property type="entry name" value="INACTIVE NON-CANONICAL POLY(A) RNA POLYMERASE PROTEIN TRF4-2-RELATED"/>
    <property type="match status" value="1"/>
</dbReference>
<name>A0A7S2P2B0_9STRA</name>
<dbReference type="Pfam" id="PF22600">
    <property type="entry name" value="MTPAP-like_central"/>
    <property type="match status" value="1"/>
</dbReference>
<feature type="compositionally biased region" description="Basic and acidic residues" evidence="1">
    <location>
        <begin position="485"/>
        <end position="498"/>
    </location>
</feature>
<feature type="region of interest" description="Disordered" evidence="1">
    <location>
        <begin position="519"/>
        <end position="579"/>
    </location>
</feature>
<sequence>MNTIQELCREQWGSDAKVQNYGSFAVGSICTFSSDIDLALWGVVPTEEETHHNHFTFPRDPWKSDVDEYIADDVSTFTMDADDGSVDLDKEYEEKASSTDELDSSNNEPRKKTEVANSIVDLAAFDESSYPGDQTLFFIDTKPMGQTTGEAVVEAGEGSSLNQSGIDLIDCKGGSYRSGDAVNSTPSLAKGVKESCNNIVDEFEKTESHDARKEETNWQVLNDDGSDYNDDVEVSYFSKKSPVKLSAALSDEMRLKVNAVLKKIDRKCRKRRQFTQVTHIKSAKVPIMQSKTVFNFECDLSIGGHNGSDTNNLARHYTSAYNSFSVVTVFLKMLLRQADLDKPFTGGLGSYRLYVMIAFHIERHLRDGGADNPTELLLGFLHRYGLRKTDVVDNPFVACEQGGADLSGVYRIELCVELFHLTYEKLRSCLVTKNIEGRKEKISIVAQIVDSVRLHKEREGFIAKAKLLRFYETKKGGSPQSSGQKEPRKVVKSNEKKSGARKRTWAEDDDEAEAERLIRGYKMRRGPRGSLIPLQRPDLIHKKQQSPEEILLGRASKKRKNKKKQNRDKNLRHLARSEK</sequence>